<organism evidence="1 2">
    <name type="scientific">Phytophthora rubi</name>
    <dbReference type="NCBI Taxonomy" id="129364"/>
    <lineage>
        <taxon>Eukaryota</taxon>
        <taxon>Sar</taxon>
        <taxon>Stramenopiles</taxon>
        <taxon>Oomycota</taxon>
        <taxon>Peronosporomycetes</taxon>
        <taxon>Peronosporales</taxon>
        <taxon>Peronosporaceae</taxon>
        <taxon>Phytophthora</taxon>
    </lineage>
</organism>
<protein>
    <submittedName>
        <fullName evidence="1">Uncharacterized protein</fullName>
    </submittedName>
</protein>
<proteinExistence type="predicted"/>
<dbReference type="EMBL" id="QXFT01003906">
    <property type="protein sequence ID" value="KAE9281712.1"/>
    <property type="molecule type" value="Genomic_DNA"/>
</dbReference>
<dbReference type="Proteomes" id="UP000434957">
    <property type="component" value="Unassembled WGS sequence"/>
</dbReference>
<evidence type="ECO:0000313" key="2">
    <source>
        <dbReference type="Proteomes" id="UP000434957"/>
    </source>
</evidence>
<keyword evidence="2" id="KW-1185">Reference proteome</keyword>
<accession>A0A6A4C5H9</accession>
<evidence type="ECO:0000313" key="1">
    <source>
        <dbReference type="EMBL" id="KAE9281712.1"/>
    </source>
</evidence>
<feature type="non-terminal residue" evidence="1">
    <location>
        <position position="1"/>
    </location>
</feature>
<sequence length="126" mass="14323">RLGLRRQRRRELITWRQVGLGPSDLEQVFTKGEAFGQVNIYAVDAVSGGLVTLELQEARYTSGGPTNLLSLECLELDGWVPSYSKADDPAQRVMYLERDGVRLEMPKRNGHYWLRTKRAAVDNVDM</sequence>
<gene>
    <name evidence="1" type="ORF">PR003_g27597</name>
</gene>
<name>A0A6A4C5H9_9STRA</name>
<comment type="caution">
    <text evidence="1">The sequence shown here is derived from an EMBL/GenBank/DDBJ whole genome shotgun (WGS) entry which is preliminary data.</text>
</comment>
<reference evidence="1 2" key="1">
    <citation type="submission" date="2018-08" db="EMBL/GenBank/DDBJ databases">
        <title>Genomic investigation of the strawberry pathogen Phytophthora fragariae indicates pathogenicity is determined by transcriptional variation in three key races.</title>
        <authorList>
            <person name="Adams T.M."/>
            <person name="Armitage A.D."/>
            <person name="Sobczyk M.K."/>
            <person name="Bates H.J."/>
            <person name="Dunwell J.M."/>
            <person name="Nellist C.F."/>
            <person name="Harrison R.J."/>
        </authorList>
    </citation>
    <scope>NUCLEOTIDE SEQUENCE [LARGE SCALE GENOMIC DNA]</scope>
    <source>
        <strain evidence="1 2">SCRP333</strain>
    </source>
</reference>
<dbReference type="AlphaFoldDB" id="A0A6A4C5H9"/>